<keyword evidence="2 4" id="KW-0808">Transferase</keyword>
<organism evidence="4 5">
    <name type="scientific">Streptomyces hainanensis</name>
    <dbReference type="NCBI Taxonomy" id="402648"/>
    <lineage>
        <taxon>Bacteria</taxon>
        <taxon>Bacillati</taxon>
        <taxon>Actinomycetota</taxon>
        <taxon>Actinomycetes</taxon>
        <taxon>Kitasatosporales</taxon>
        <taxon>Streptomycetaceae</taxon>
        <taxon>Streptomyces</taxon>
    </lineage>
</organism>
<dbReference type="GO" id="GO:1901137">
    <property type="term" value="P:carbohydrate derivative biosynthetic process"/>
    <property type="evidence" value="ECO:0007669"/>
    <property type="project" value="UniProtKB-ARBA"/>
</dbReference>
<evidence type="ECO:0000256" key="2">
    <source>
        <dbReference type="ARBA" id="ARBA00022679"/>
    </source>
</evidence>
<dbReference type="SUPFAM" id="SSF53756">
    <property type="entry name" value="UDP-Glycosyltransferase/glycogen phosphorylase"/>
    <property type="match status" value="1"/>
</dbReference>
<dbReference type="PANTHER" id="PTHR45947:SF3">
    <property type="entry name" value="SULFOQUINOVOSYL TRANSFERASE SQD2"/>
    <property type="match status" value="1"/>
</dbReference>
<dbReference type="GO" id="GO:0016758">
    <property type="term" value="F:hexosyltransferase activity"/>
    <property type="evidence" value="ECO:0007669"/>
    <property type="project" value="TreeGrafter"/>
</dbReference>
<gene>
    <name evidence="4" type="ORF">E1283_03250</name>
</gene>
<dbReference type="CDD" id="cd03801">
    <property type="entry name" value="GT4_PimA-like"/>
    <property type="match status" value="1"/>
</dbReference>
<dbReference type="RefSeq" id="WP_132816315.1">
    <property type="nucleotide sequence ID" value="NZ_SMKI01000020.1"/>
</dbReference>
<dbReference type="OrthoDB" id="6286688at2"/>
<dbReference type="PANTHER" id="PTHR45947">
    <property type="entry name" value="SULFOQUINOVOSYL TRANSFERASE SQD2"/>
    <property type="match status" value="1"/>
</dbReference>
<dbReference type="Pfam" id="PF13692">
    <property type="entry name" value="Glyco_trans_1_4"/>
    <property type="match status" value="1"/>
</dbReference>
<dbReference type="Pfam" id="PF13579">
    <property type="entry name" value="Glyco_trans_4_4"/>
    <property type="match status" value="1"/>
</dbReference>
<dbReference type="Gene3D" id="3.40.50.2000">
    <property type="entry name" value="Glycogen Phosphorylase B"/>
    <property type="match status" value="2"/>
</dbReference>
<comment type="caution">
    <text evidence="4">The sequence shown here is derived from an EMBL/GenBank/DDBJ whole genome shotgun (WGS) entry which is preliminary data.</text>
</comment>
<proteinExistence type="predicted"/>
<reference evidence="4 5" key="1">
    <citation type="submission" date="2019-03" db="EMBL/GenBank/DDBJ databases">
        <title>Draft genome sequences of novel Actinobacteria.</title>
        <authorList>
            <person name="Sahin N."/>
            <person name="Ay H."/>
            <person name="Saygin H."/>
        </authorList>
    </citation>
    <scope>NUCLEOTIDE SEQUENCE [LARGE SCALE GENOMIC DNA]</scope>
    <source>
        <strain evidence="4 5">DSM 41900</strain>
    </source>
</reference>
<name>A0A4R4TMW9_9ACTN</name>
<evidence type="ECO:0000313" key="4">
    <source>
        <dbReference type="EMBL" id="TDC79210.1"/>
    </source>
</evidence>
<evidence type="ECO:0000313" key="5">
    <source>
        <dbReference type="Proteomes" id="UP000295345"/>
    </source>
</evidence>
<dbReference type="InterPro" id="IPR050194">
    <property type="entry name" value="Glycosyltransferase_grp1"/>
</dbReference>
<keyword evidence="1" id="KW-0328">Glycosyltransferase</keyword>
<protein>
    <submittedName>
        <fullName evidence="4">Glycosyltransferase family 1 protein</fullName>
    </submittedName>
</protein>
<accession>A0A4R4TMW9</accession>
<evidence type="ECO:0000256" key="1">
    <source>
        <dbReference type="ARBA" id="ARBA00022676"/>
    </source>
</evidence>
<evidence type="ECO:0000259" key="3">
    <source>
        <dbReference type="Pfam" id="PF13579"/>
    </source>
</evidence>
<dbReference type="Proteomes" id="UP000295345">
    <property type="component" value="Unassembled WGS sequence"/>
</dbReference>
<sequence length="429" mass="46135">MNSSRSVFILSREYPPTTVGGTSTVARNLATGLLGEGWRVTVVTTHAHEDREVREEVDGVTVLRVGAGLVYNTGTGLGVESLRVHRRMHAAAERLAAETGIPDFIALPDLFCLPEATMFARAHSVPLVNILLQDFRAITPYDRDAHRVTNGVTADRTHLLAVEEKALRGSDCTVFISQALSDAITGYYAGPYAPHRVVHLGVDPAEIAQVEADPGRLARHSALLGPHPASVPLLVACGRLVPVKGFGPLLTALARLGPVDRPGAPRVLPHLALVGEGPEMPNLRRQATELGLADRVTFLGDIPRHEALGWMSVADVAVVPSLWESFCYVCAEMMAFGRPVVASAVDSLRELMPSDSFGYPVPVRGPSGARTLDPADLTHALRAALTRPEEAATRGERARQRIMETFTNERFARELSDLGQHLAKAGAHG</sequence>
<keyword evidence="5" id="KW-1185">Reference proteome</keyword>
<feature type="domain" description="Glycosyltransferase subfamily 4-like N-terminal" evidence="3">
    <location>
        <begin position="20"/>
        <end position="201"/>
    </location>
</feature>
<dbReference type="AlphaFoldDB" id="A0A4R4TMW9"/>
<dbReference type="InterPro" id="IPR028098">
    <property type="entry name" value="Glyco_trans_4-like_N"/>
</dbReference>
<dbReference type="EMBL" id="SMKI01000020">
    <property type="protein sequence ID" value="TDC79210.1"/>
    <property type="molecule type" value="Genomic_DNA"/>
</dbReference>